<accession>A0A9D1RD46</accession>
<dbReference type="GO" id="GO:0004650">
    <property type="term" value="F:polygalacturonase activity"/>
    <property type="evidence" value="ECO:0007669"/>
    <property type="project" value="InterPro"/>
</dbReference>
<evidence type="ECO:0000256" key="2">
    <source>
        <dbReference type="ARBA" id="ARBA00022801"/>
    </source>
</evidence>
<dbReference type="SMART" id="SM00710">
    <property type="entry name" value="PbH1"/>
    <property type="match status" value="3"/>
</dbReference>
<gene>
    <name evidence="5" type="ORF">IAA48_05300</name>
</gene>
<dbReference type="Proteomes" id="UP000824205">
    <property type="component" value="Unassembled WGS sequence"/>
</dbReference>
<evidence type="ECO:0000313" key="6">
    <source>
        <dbReference type="Proteomes" id="UP000824205"/>
    </source>
</evidence>
<evidence type="ECO:0000256" key="3">
    <source>
        <dbReference type="ARBA" id="ARBA00023295"/>
    </source>
</evidence>
<keyword evidence="3 4" id="KW-0326">Glycosidase</keyword>
<dbReference type="Gene3D" id="2.160.20.10">
    <property type="entry name" value="Single-stranded right-handed beta-helix, Pectin lyase-like"/>
    <property type="match status" value="1"/>
</dbReference>
<proteinExistence type="inferred from homology"/>
<evidence type="ECO:0000256" key="4">
    <source>
        <dbReference type="RuleBase" id="RU361169"/>
    </source>
</evidence>
<dbReference type="InterPro" id="IPR051801">
    <property type="entry name" value="GH28_Enzymes"/>
</dbReference>
<name>A0A9D1RD46_9FIRM</name>
<organism evidence="5 6">
    <name type="scientific">Candidatus Eubacterium faecipullorum</name>
    <dbReference type="NCBI Taxonomy" id="2838571"/>
    <lineage>
        <taxon>Bacteria</taxon>
        <taxon>Bacillati</taxon>
        <taxon>Bacillota</taxon>
        <taxon>Clostridia</taxon>
        <taxon>Eubacteriales</taxon>
        <taxon>Eubacteriaceae</taxon>
        <taxon>Eubacterium</taxon>
    </lineage>
</organism>
<dbReference type="InterPro" id="IPR006626">
    <property type="entry name" value="PbH1"/>
</dbReference>
<evidence type="ECO:0000313" key="5">
    <source>
        <dbReference type="EMBL" id="HIW85893.1"/>
    </source>
</evidence>
<comment type="similarity">
    <text evidence="1 4">Belongs to the glycosyl hydrolase 28 family.</text>
</comment>
<dbReference type="SUPFAM" id="SSF51126">
    <property type="entry name" value="Pectin lyase-like"/>
    <property type="match status" value="1"/>
</dbReference>
<dbReference type="EMBL" id="DXGE01000024">
    <property type="protein sequence ID" value="HIW85893.1"/>
    <property type="molecule type" value="Genomic_DNA"/>
</dbReference>
<reference evidence="5" key="2">
    <citation type="submission" date="2021-04" db="EMBL/GenBank/DDBJ databases">
        <authorList>
            <person name="Gilroy R."/>
        </authorList>
    </citation>
    <scope>NUCLEOTIDE SEQUENCE</scope>
    <source>
        <strain evidence="5">421</strain>
    </source>
</reference>
<protein>
    <recommendedName>
        <fullName evidence="7">Glycoside hydrolase family 28 protein</fullName>
    </recommendedName>
</protein>
<dbReference type="InterPro" id="IPR000743">
    <property type="entry name" value="Glyco_hydro_28"/>
</dbReference>
<dbReference type="InterPro" id="IPR011050">
    <property type="entry name" value="Pectin_lyase_fold/virulence"/>
</dbReference>
<keyword evidence="2 4" id="KW-0378">Hydrolase</keyword>
<dbReference type="PANTHER" id="PTHR31339">
    <property type="entry name" value="PECTIN LYASE-RELATED"/>
    <property type="match status" value="1"/>
</dbReference>
<comment type="caution">
    <text evidence="5">The sequence shown here is derived from an EMBL/GenBank/DDBJ whole genome shotgun (WGS) entry which is preliminary data.</text>
</comment>
<dbReference type="GO" id="GO:0005975">
    <property type="term" value="P:carbohydrate metabolic process"/>
    <property type="evidence" value="ECO:0007669"/>
    <property type="project" value="InterPro"/>
</dbReference>
<sequence length="514" mass="57529">MSEYKRTLADKLRLLFHKDERVTQGGVYSVVREFDFSSYCPVDSYIRPAVPPDHNVYDIRDFGAVAGAETFDCAPAINAAIDAAEKSGGTVLVKGGDFTSSAVYLKSGITLFIEKNASVSAFKNGKGYPQRSLVYGEDLNNITITGGGTLNGNGNYFGREPIFAQNMTAPREYVDVVQMRSDYRKQLRFAHESKYGSVIVLKNCTNVKADNFMIENSAYWTFRLDKCSGAEIRDLVINNNRNVANADGIDMVGTSDVVIDHCFISTADDGIVIKNAVWEGCDAPMRDIHIKNCEIISRTNSIKVGTETTHDISNIKIENCRLFMTDLYPGTVSAIALEAVDGAKLYDVHIQNIECERCSCPLFIRLGNRNRAAKVNAQSARAIEFGKSAQKGGSADKRAFDFKSEIFDISVEDLKAREAEIPVMICGFRQRGRTKRVRNVLLKNIDIEMTKRPFISDKRLFIPEYAAEYPEANRFRNLPSYALFIRHARNVKTENFKCIPAVKGRKMTYIKDLK</sequence>
<reference evidence="5" key="1">
    <citation type="journal article" date="2021" name="PeerJ">
        <title>Extensive microbial diversity within the chicken gut microbiome revealed by metagenomics and culture.</title>
        <authorList>
            <person name="Gilroy R."/>
            <person name="Ravi A."/>
            <person name="Getino M."/>
            <person name="Pursley I."/>
            <person name="Horton D.L."/>
            <person name="Alikhan N.F."/>
            <person name="Baker D."/>
            <person name="Gharbi K."/>
            <person name="Hall N."/>
            <person name="Watson M."/>
            <person name="Adriaenssens E.M."/>
            <person name="Foster-Nyarko E."/>
            <person name="Jarju S."/>
            <person name="Secka A."/>
            <person name="Antonio M."/>
            <person name="Oren A."/>
            <person name="Chaudhuri R.R."/>
            <person name="La Ragione R."/>
            <person name="Hildebrand F."/>
            <person name="Pallen M.J."/>
        </authorList>
    </citation>
    <scope>NUCLEOTIDE SEQUENCE</scope>
    <source>
        <strain evidence="5">421</strain>
    </source>
</reference>
<dbReference type="InterPro" id="IPR012334">
    <property type="entry name" value="Pectin_lyas_fold"/>
</dbReference>
<evidence type="ECO:0000256" key="1">
    <source>
        <dbReference type="ARBA" id="ARBA00008834"/>
    </source>
</evidence>
<dbReference type="PANTHER" id="PTHR31339:SF9">
    <property type="entry name" value="PLASMIN AND FIBRONECTIN-BINDING PROTEIN A"/>
    <property type="match status" value="1"/>
</dbReference>
<dbReference type="AlphaFoldDB" id="A0A9D1RD46"/>
<evidence type="ECO:0008006" key="7">
    <source>
        <dbReference type="Google" id="ProtNLM"/>
    </source>
</evidence>
<dbReference type="Pfam" id="PF00295">
    <property type="entry name" value="Glyco_hydro_28"/>
    <property type="match status" value="1"/>
</dbReference>